<comment type="similarity">
    <text evidence="1">Belongs to the short-chain dehydrogenases/reductases (SDR) family.</text>
</comment>
<evidence type="ECO:0000256" key="2">
    <source>
        <dbReference type="ARBA" id="ARBA00023002"/>
    </source>
</evidence>
<dbReference type="PANTHER" id="PTHR42760">
    <property type="entry name" value="SHORT-CHAIN DEHYDROGENASES/REDUCTASES FAMILY MEMBER"/>
    <property type="match status" value="1"/>
</dbReference>
<dbReference type="NCBIfam" id="NF009466">
    <property type="entry name" value="PRK12826.1-2"/>
    <property type="match status" value="1"/>
</dbReference>
<accession>W4LNF7</accession>
<evidence type="ECO:0000256" key="1">
    <source>
        <dbReference type="ARBA" id="ARBA00006484"/>
    </source>
</evidence>
<dbReference type="PRINTS" id="PR00081">
    <property type="entry name" value="GDHRDH"/>
</dbReference>
<name>W4LNF7_ENTF1</name>
<dbReference type="InterPro" id="IPR020904">
    <property type="entry name" value="Sc_DH/Rdtase_CS"/>
</dbReference>
<organism evidence="3 4">
    <name type="scientific">Entotheonella factor</name>
    <dbReference type="NCBI Taxonomy" id="1429438"/>
    <lineage>
        <taxon>Bacteria</taxon>
        <taxon>Pseudomonadati</taxon>
        <taxon>Nitrospinota/Tectimicrobiota group</taxon>
        <taxon>Candidatus Tectimicrobiota</taxon>
        <taxon>Candidatus Entotheonellia</taxon>
        <taxon>Candidatus Entotheonellales</taxon>
        <taxon>Candidatus Entotheonellaceae</taxon>
        <taxon>Candidatus Entotheonella</taxon>
    </lineage>
</organism>
<dbReference type="InterPro" id="IPR002347">
    <property type="entry name" value="SDR_fam"/>
</dbReference>
<sequence length="255" mass="27357">MKLPEAFDLSGKVAIVTGASQGIGRGVACCLAELGAKVALAARNGVRLEETAHLVRQAGGQACVAVTDVTQAGQVEEMVNTTLRCFGRVDVLVNNAGALLLKPLLDTDVQDWHHLLNTNLTSMFLCCQQVGQQFIDQKRGAVINIASHWGLIGVSQAVAYSASKSGVAGFTRALAVEWARYNITVNAVAPGFTATEMTEEARQDERMRELMLRQVPLRRFGEVDEVGRLVAYLSSDAARFITGQLIVMDGGQIIA</sequence>
<dbReference type="InterPro" id="IPR036291">
    <property type="entry name" value="NAD(P)-bd_dom_sf"/>
</dbReference>
<dbReference type="Pfam" id="PF13561">
    <property type="entry name" value="adh_short_C2"/>
    <property type="match status" value="1"/>
</dbReference>
<dbReference type="PANTHER" id="PTHR42760:SF133">
    <property type="entry name" value="3-OXOACYL-[ACYL-CARRIER-PROTEIN] REDUCTASE"/>
    <property type="match status" value="1"/>
</dbReference>
<proteinExistence type="inferred from homology"/>
<dbReference type="AlphaFoldDB" id="W4LNF7"/>
<protein>
    <recommendedName>
        <fullName evidence="5">2-deoxy-D-gluconate 3-dehydrogenase</fullName>
    </recommendedName>
</protein>
<dbReference type="NCBIfam" id="NF005559">
    <property type="entry name" value="PRK07231.1"/>
    <property type="match status" value="1"/>
</dbReference>
<keyword evidence="2" id="KW-0560">Oxidoreductase</keyword>
<dbReference type="HOGENOM" id="CLU_010194_1_1_7"/>
<reference evidence="3 4" key="1">
    <citation type="journal article" date="2014" name="Nature">
        <title>An environmental bacterial taxon with a large and distinct metabolic repertoire.</title>
        <authorList>
            <person name="Wilson M.C."/>
            <person name="Mori T."/>
            <person name="Ruckert C."/>
            <person name="Uria A.R."/>
            <person name="Helf M.J."/>
            <person name="Takada K."/>
            <person name="Gernert C."/>
            <person name="Steffens U.A."/>
            <person name="Heycke N."/>
            <person name="Schmitt S."/>
            <person name="Rinke C."/>
            <person name="Helfrich E.J."/>
            <person name="Brachmann A.O."/>
            <person name="Gurgui C."/>
            <person name="Wakimoto T."/>
            <person name="Kracht M."/>
            <person name="Crusemann M."/>
            <person name="Hentschel U."/>
            <person name="Abe I."/>
            <person name="Matsunaga S."/>
            <person name="Kalinowski J."/>
            <person name="Takeyama H."/>
            <person name="Piel J."/>
        </authorList>
    </citation>
    <scope>NUCLEOTIDE SEQUENCE [LARGE SCALE GENOMIC DNA]</scope>
    <source>
        <strain evidence="4">TSY1</strain>
    </source>
</reference>
<dbReference type="FunFam" id="3.40.50.720:FF:000084">
    <property type="entry name" value="Short-chain dehydrogenase reductase"/>
    <property type="match status" value="1"/>
</dbReference>
<evidence type="ECO:0000313" key="4">
    <source>
        <dbReference type="Proteomes" id="UP000019141"/>
    </source>
</evidence>
<comment type="caution">
    <text evidence="3">The sequence shown here is derived from an EMBL/GenBank/DDBJ whole genome shotgun (WGS) entry which is preliminary data.</text>
</comment>
<dbReference type="SUPFAM" id="SSF51735">
    <property type="entry name" value="NAD(P)-binding Rossmann-fold domains"/>
    <property type="match status" value="1"/>
</dbReference>
<evidence type="ECO:0000313" key="3">
    <source>
        <dbReference type="EMBL" id="ETW99250.1"/>
    </source>
</evidence>
<dbReference type="PRINTS" id="PR00080">
    <property type="entry name" value="SDRFAMILY"/>
</dbReference>
<keyword evidence="4" id="KW-1185">Reference proteome</keyword>
<gene>
    <name evidence="3" type="ORF">ETSY1_15725</name>
</gene>
<dbReference type="Gene3D" id="3.40.50.720">
    <property type="entry name" value="NAD(P)-binding Rossmann-like Domain"/>
    <property type="match status" value="1"/>
</dbReference>
<dbReference type="Proteomes" id="UP000019141">
    <property type="component" value="Unassembled WGS sequence"/>
</dbReference>
<dbReference type="GO" id="GO:0016616">
    <property type="term" value="F:oxidoreductase activity, acting on the CH-OH group of donors, NAD or NADP as acceptor"/>
    <property type="evidence" value="ECO:0007669"/>
    <property type="project" value="TreeGrafter"/>
</dbReference>
<dbReference type="EMBL" id="AZHW01000468">
    <property type="protein sequence ID" value="ETW99250.1"/>
    <property type="molecule type" value="Genomic_DNA"/>
</dbReference>
<evidence type="ECO:0008006" key="5">
    <source>
        <dbReference type="Google" id="ProtNLM"/>
    </source>
</evidence>
<dbReference type="PROSITE" id="PS00061">
    <property type="entry name" value="ADH_SHORT"/>
    <property type="match status" value="1"/>
</dbReference>